<dbReference type="Gene3D" id="3.40.50.880">
    <property type="match status" value="1"/>
</dbReference>
<dbReference type="PANTHER" id="PTHR42733">
    <property type="entry name" value="DJ-1 PROTEIN"/>
    <property type="match status" value="1"/>
</dbReference>
<gene>
    <name evidence="3" type="ORF">SAMN05421736_12166</name>
</gene>
<dbReference type="STRING" id="1503961.SAMN05421736_12166"/>
<proteinExistence type="inferred from homology"/>
<evidence type="ECO:0000313" key="3">
    <source>
        <dbReference type="EMBL" id="SDZ61775.1"/>
    </source>
</evidence>
<dbReference type="CDD" id="cd03169">
    <property type="entry name" value="GATase1_PfpI_1"/>
    <property type="match status" value="1"/>
</dbReference>
<dbReference type="InterPro" id="IPR006286">
    <property type="entry name" value="C56_PfpI-like"/>
</dbReference>
<dbReference type="InterPro" id="IPR029062">
    <property type="entry name" value="Class_I_gatase-like"/>
</dbReference>
<dbReference type="GO" id="GO:0008233">
    <property type="term" value="F:peptidase activity"/>
    <property type="evidence" value="ECO:0007669"/>
    <property type="project" value="UniProtKB-KW"/>
</dbReference>
<dbReference type="InterPro" id="IPR002818">
    <property type="entry name" value="DJ-1/PfpI"/>
</dbReference>
<dbReference type="OrthoDB" id="9792284at2"/>
<evidence type="ECO:0000313" key="4">
    <source>
        <dbReference type="Proteomes" id="UP000198935"/>
    </source>
</evidence>
<organism evidence="3 4">
    <name type="scientific">Evansella caseinilytica</name>
    <dbReference type="NCBI Taxonomy" id="1503961"/>
    <lineage>
        <taxon>Bacteria</taxon>
        <taxon>Bacillati</taxon>
        <taxon>Bacillota</taxon>
        <taxon>Bacilli</taxon>
        <taxon>Bacillales</taxon>
        <taxon>Bacillaceae</taxon>
        <taxon>Evansella</taxon>
    </lineage>
</organism>
<dbReference type="NCBIfam" id="TIGR01382">
    <property type="entry name" value="PfpI"/>
    <property type="match status" value="1"/>
</dbReference>
<dbReference type="PANTHER" id="PTHR42733:SF2">
    <property type="entry name" value="DJ-1_THIJ_PFPI FAMILY PROTEIN"/>
    <property type="match status" value="1"/>
</dbReference>
<evidence type="ECO:0000259" key="2">
    <source>
        <dbReference type="Pfam" id="PF01965"/>
    </source>
</evidence>
<feature type="domain" description="DJ-1/PfpI" evidence="2">
    <location>
        <begin position="3"/>
        <end position="179"/>
    </location>
</feature>
<dbReference type="PROSITE" id="PS51276">
    <property type="entry name" value="PEPTIDASE_C56_PFPI"/>
    <property type="match status" value="1"/>
</dbReference>
<reference evidence="4" key="1">
    <citation type="submission" date="2016-10" db="EMBL/GenBank/DDBJ databases">
        <authorList>
            <person name="Varghese N."/>
            <person name="Submissions S."/>
        </authorList>
    </citation>
    <scope>NUCLEOTIDE SEQUENCE [LARGE SCALE GENOMIC DNA]</scope>
    <source>
        <strain evidence="4">SP</strain>
    </source>
</reference>
<comment type="similarity">
    <text evidence="1">Belongs to the peptidase C56 family.</text>
</comment>
<dbReference type="GO" id="GO:0006508">
    <property type="term" value="P:proteolysis"/>
    <property type="evidence" value="ECO:0007669"/>
    <property type="project" value="UniProtKB-KW"/>
</dbReference>
<protein>
    <submittedName>
        <fullName evidence="3">Protease I</fullName>
    </submittedName>
</protein>
<sequence>MNKKVLIVTGDAVDCLEIYYPYYRCLEENVDVTIASPTKKKLQTVCHDFLPEMETYTELMGYKIDSHASVDDIQPEEYDALILPGGRAPEYIRMNPKVQEIAAHFLTENKPLGVICHGQQILTTVREYMQGRQVTAYTACRPEVEASGVEYVETGLHVDGNLVTGHAWPDLPGFMREFFNLLTAKEEAGV</sequence>
<dbReference type="Pfam" id="PF01965">
    <property type="entry name" value="DJ-1_PfpI"/>
    <property type="match status" value="1"/>
</dbReference>
<accession>A0A1H3UIW5</accession>
<dbReference type="Proteomes" id="UP000198935">
    <property type="component" value="Unassembled WGS sequence"/>
</dbReference>
<name>A0A1H3UIW5_9BACI</name>
<evidence type="ECO:0000256" key="1">
    <source>
        <dbReference type="ARBA" id="ARBA00008542"/>
    </source>
</evidence>
<dbReference type="SUPFAM" id="SSF52317">
    <property type="entry name" value="Class I glutamine amidotransferase-like"/>
    <property type="match status" value="1"/>
</dbReference>
<keyword evidence="3" id="KW-0378">Hydrolase</keyword>
<dbReference type="AlphaFoldDB" id="A0A1H3UIW5"/>
<keyword evidence="3" id="KW-0645">Protease</keyword>
<keyword evidence="4" id="KW-1185">Reference proteome</keyword>
<dbReference type="EMBL" id="FNPI01000021">
    <property type="protein sequence ID" value="SDZ61775.1"/>
    <property type="molecule type" value="Genomic_DNA"/>
</dbReference>